<accession>A0A3S5FH77</accession>
<dbReference type="Proteomes" id="UP000784294">
    <property type="component" value="Unassembled WGS sequence"/>
</dbReference>
<dbReference type="AlphaFoldDB" id="A0A3S5FH77"/>
<organism evidence="1 2">
    <name type="scientific">Protopolystoma xenopodis</name>
    <dbReference type="NCBI Taxonomy" id="117903"/>
    <lineage>
        <taxon>Eukaryota</taxon>
        <taxon>Metazoa</taxon>
        <taxon>Spiralia</taxon>
        <taxon>Lophotrochozoa</taxon>
        <taxon>Platyhelminthes</taxon>
        <taxon>Monogenea</taxon>
        <taxon>Polyopisthocotylea</taxon>
        <taxon>Polystomatidea</taxon>
        <taxon>Polystomatidae</taxon>
        <taxon>Protopolystoma</taxon>
    </lineage>
</organism>
<keyword evidence="2" id="KW-1185">Reference proteome</keyword>
<evidence type="ECO:0000313" key="1">
    <source>
        <dbReference type="EMBL" id="VEL42769.1"/>
    </source>
</evidence>
<reference evidence="1" key="1">
    <citation type="submission" date="2018-11" db="EMBL/GenBank/DDBJ databases">
        <authorList>
            <consortium name="Pathogen Informatics"/>
        </authorList>
    </citation>
    <scope>NUCLEOTIDE SEQUENCE</scope>
</reference>
<protein>
    <submittedName>
        <fullName evidence="1">Uncharacterized protein</fullName>
    </submittedName>
</protein>
<gene>
    <name evidence="1" type="ORF">PXEA_LOCUS36209</name>
</gene>
<name>A0A3S5FH77_9PLAT</name>
<dbReference type="EMBL" id="CAAALY010276479">
    <property type="protein sequence ID" value="VEL42769.1"/>
    <property type="molecule type" value="Genomic_DNA"/>
</dbReference>
<evidence type="ECO:0000313" key="2">
    <source>
        <dbReference type="Proteomes" id="UP000784294"/>
    </source>
</evidence>
<comment type="caution">
    <text evidence="1">The sequence shown here is derived from an EMBL/GenBank/DDBJ whole genome shotgun (WGS) entry which is preliminary data.</text>
</comment>
<sequence length="82" mass="8875">MTSASPPLPTFNSIPPAISQFPAPLQRLDFTGCIVDTTGPVLQHQQRQHFSGPQSAPSECSLLPAALSSPPLRSYYSFIIYT</sequence>
<proteinExistence type="predicted"/>